<dbReference type="GO" id="GO:0015297">
    <property type="term" value="F:antiporter activity"/>
    <property type="evidence" value="ECO:0007669"/>
    <property type="project" value="InterPro"/>
</dbReference>
<dbReference type="GO" id="GO:0006885">
    <property type="term" value="P:regulation of pH"/>
    <property type="evidence" value="ECO:0007669"/>
    <property type="project" value="TreeGrafter"/>
</dbReference>
<evidence type="ECO:0000256" key="12">
    <source>
        <dbReference type="ARBA" id="ARBA00038341"/>
    </source>
</evidence>
<evidence type="ECO:0000256" key="4">
    <source>
        <dbReference type="ARBA" id="ARBA00022448"/>
    </source>
</evidence>
<keyword evidence="7" id="KW-0809">Transit peptide</keyword>
<dbReference type="GO" id="GO:0006813">
    <property type="term" value="P:potassium ion transport"/>
    <property type="evidence" value="ECO:0007669"/>
    <property type="project" value="UniProtKB-KW"/>
</dbReference>
<dbReference type="Pfam" id="PF00999">
    <property type="entry name" value="Na_H_Exchanger"/>
    <property type="match status" value="1"/>
</dbReference>
<dbReference type="AlphaFoldDB" id="M8BVM9"/>
<feature type="region of interest" description="Disordered" evidence="13">
    <location>
        <begin position="496"/>
        <end position="515"/>
    </location>
</feature>
<evidence type="ECO:0000313" key="16">
    <source>
        <dbReference type="EnsemblPlants" id="EMT25868"/>
    </source>
</evidence>
<feature type="transmembrane region" description="Helical" evidence="14">
    <location>
        <begin position="37"/>
        <end position="60"/>
    </location>
</feature>
<evidence type="ECO:0000256" key="13">
    <source>
        <dbReference type="SAM" id="MobiDB-lite"/>
    </source>
</evidence>
<protein>
    <recommendedName>
        <fullName evidence="15">Cation/H+ exchanger transmembrane domain-containing protein</fullName>
    </recommendedName>
</protein>
<dbReference type="InterPro" id="IPR050794">
    <property type="entry name" value="CPA2_transporter"/>
</dbReference>
<reference evidence="16" key="1">
    <citation type="submission" date="2015-06" db="UniProtKB">
        <authorList>
            <consortium name="EnsemblPlants"/>
        </authorList>
    </citation>
    <scope>IDENTIFICATION</scope>
</reference>
<dbReference type="EnsemblPlants" id="EMT25868">
    <property type="protein sequence ID" value="EMT25868"/>
    <property type="gene ID" value="F775_52648"/>
</dbReference>
<comment type="function">
    <text evidence="1">May function as sodium-coupled metabolite transporter across the chloroplast envelope.</text>
</comment>
<feature type="domain" description="Cation/H+ exchanger transmembrane" evidence="15">
    <location>
        <begin position="55"/>
        <end position="257"/>
    </location>
</feature>
<dbReference type="GO" id="GO:0012505">
    <property type="term" value="C:endomembrane system"/>
    <property type="evidence" value="ECO:0007669"/>
    <property type="project" value="TreeGrafter"/>
</dbReference>
<feature type="transmembrane region" description="Helical" evidence="14">
    <location>
        <begin position="237"/>
        <end position="256"/>
    </location>
</feature>
<evidence type="ECO:0000259" key="15">
    <source>
        <dbReference type="Pfam" id="PF00999"/>
    </source>
</evidence>
<organism evidence="16">
    <name type="scientific">Aegilops tauschii</name>
    <name type="common">Tausch's goatgrass</name>
    <name type="synonym">Aegilops squarrosa</name>
    <dbReference type="NCBI Taxonomy" id="37682"/>
    <lineage>
        <taxon>Eukaryota</taxon>
        <taxon>Viridiplantae</taxon>
        <taxon>Streptophyta</taxon>
        <taxon>Embryophyta</taxon>
        <taxon>Tracheophyta</taxon>
        <taxon>Spermatophyta</taxon>
        <taxon>Magnoliopsida</taxon>
        <taxon>Liliopsida</taxon>
        <taxon>Poales</taxon>
        <taxon>Poaceae</taxon>
        <taxon>BOP clade</taxon>
        <taxon>Pooideae</taxon>
        <taxon>Triticodae</taxon>
        <taxon>Triticeae</taxon>
        <taxon>Triticinae</taxon>
        <taxon>Aegilops</taxon>
    </lineage>
</organism>
<comment type="similarity">
    <text evidence="12">Belongs to the monovalent cation:proton antiporter 2 (CPA2) transporter (TC 2.A.37) family. CHX (TC 2.A.37.4) subfamily.</text>
</comment>
<keyword evidence="6 14" id="KW-0812">Transmembrane</keyword>
<dbReference type="GO" id="GO:1902600">
    <property type="term" value="P:proton transmembrane transport"/>
    <property type="evidence" value="ECO:0007669"/>
    <property type="project" value="InterPro"/>
</dbReference>
<accession>M8BVM9</accession>
<evidence type="ECO:0000256" key="10">
    <source>
        <dbReference type="ARBA" id="ARBA00023065"/>
    </source>
</evidence>
<evidence type="ECO:0000256" key="2">
    <source>
        <dbReference type="ARBA" id="ARBA00004119"/>
    </source>
</evidence>
<evidence type="ECO:0000256" key="3">
    <source>
        <dbReference type="ARBA" id="ARBA00004141"/>
    </source>
</evidence>
<feature type="transmembrane region" description="Helical" evidence="14">
    <location>
        <begin position="202"/>
        <end position="225"/>
    </location>
</feature>
<sequence>MSLAGEVVVNRSLYCFEHSSGRPTSSGVFAGDDPLKFYFPLLLYHICIIFILSHAMYAVFRRVGIPLVISQILAGTLLGPSILGHYLPHIGEVFATPEGWVQINTVGGYAFTLHIFTIGVKTDLGMIVKSGKKAIAIAVLGTAAPHLAMYVTALALSDRIPKQWTDTFLLTNLNSWWSLSAFIVVCCTLDDLHLLSSKLGRLPLSAALIGDFANTFAIAGVTSYLLQASPEEKLQRIGFASSLSFTVFIALMGLVARPGGMRMNVHMITDASTCGLLEVFLVVGIVAKFVACMVPCLYCQIPVRESVAVGLMMNFKGITEVVYASAFMDSKVLDDQAYAAFMINVLVVGAATGAAVKYMYHPEEKYVANQRRTVESKKVGEELRVLACVHSQVDVAPVVALLDAASPTPTTPVSVYLLHLLPLAGLTSSVLRSFKHSDRHCVPTGSKAPESGRVVNAFQFFVDQRQQGSSSLLPYVCIAPYATMHNDVCPGALESRGGRAGRRGDAGVRRPEDELDDEATQEFVDRWVDDNRVMYSQHTVGGSHEMVDVIRNTSVAFDLLVVGRRAESVESPLTAGISDWSELLELGVLGDLLTSADFGSRLSTLVVQQQTMAAAGELYPV</sequence>
<feature type="compositionally biased region" description="Basic and acidic residues" evidence="13">
    <location>
        <begin position="502"/>
        <end position="512"/>
    </location>
</feature>
<feature type="transmembrane region" description="Helical" evidence="14">
    <location>
        <begin position="99"/>
        <end position="122"/>
    </location>
</feature>
<dbReference type="GO" id="GO:0009941">
    <property type="term" value="C:chloroplast envelope"/>
    <property type="evidence" value="ECO:0007669"/>
    <property type="project" value="UniProtKB-SubCell"/>
</dbReference>
<proteinExistence type="inferred from homology"/>
<dbReference type="Gene3D" id="1.20.1530.20">
    <property type="match status" value="2"/>
</dbReference>
<keyword evidence="8" id="KW-0630">Potassium</keyword>
<keyword evidence="5" id="KW-0633">Potassium transport</keyword>
<evidence type="ECO:0000256" key="7">
    <source>
        <dbReference type="ARBA" id="ARBA00022946"/>
    </source>
</evidence>
<dbReference type="InterPro" id="IPR006153">
    <property type="entry name" value="Cation/H_exchanger_TM"/>
</dbReference>
<dbReference type="GO" id="GO:0016020">
    <property type="term" value="C:membrane"/>
    <property type="evidence" value="ECO:0007669"/>
    <property type="project" value="UniProtKB-SubCell"/>
</dbReference>
<keyword evidence="11 14" id="KW-0472">Membrane</keyword>
<evidence type="ECO:0000256" key="6">
    <source>
        <dbReference type="ARBA" id="ARBA00022692"/>
    </source>
</evidence>
<dbReference type="PANTHER" id="PTHR32468:SF102">
    <property type="entry name" value="OS08G0117800 PROTEIN"/>
    <property type="match status" value="1"/>
</dbReference>
<evidence type="ECO:0000256" key="8">
    <source>
        <dbReference type="ARBA" id="ARBA00022958"/>
    </source>
</evidence>
<evidence type="ECO:0000256" key="5">
    <source>
        <dbReference type="ARBA" id="ARBA00022538"/>
    </source>
</evidence>
<keyword evidence="9 14" id="KW-1133">Transmembrane helix</keyword>
<keyword evidence="4" id="KW-0813">Transport</keyword>
<dbReference type="PANTHER" id="PTHR32468">
    <property type="entry name" value="CATION/H + ANTIPORTER"/>
    <property type="match status" value="1"/>
</dbReference>
<name>M8BVM9_AEGTA</name>
<keyword evidence="10" id="KW-0406">Ion transport</keyword>
<evidence type="ECO:0000256" key="1">
    <source>
        <dbReference type="ARBA" id="ARBA00003198"/>
    </source>
</evidence>
<comment type="subcellular location">
    <subcellularLocation>
        <location evidence="3">Membrane</location>
        <topology evidence="3">Multi-pass membrane protein</topology>
    </subcellularLocation>
    <subcellularLocation>
        <location evidence="2">Plastid</location>
        <location evidence="2">Chloroplast envelope</location>
    </subcellularLocation>
</comment>
<feature type="transmembrane region" description="Helical" evidence="14">
    <location>
        <begin position="276"/>
        <end position="303"/>
    </location>
</feature>
<dbReference type="InterPro" id="IPR038770">
    <property type="entry name" value="Na+/solute_symporter_sf"/>
</dbReference>
<feature type="transmembrane region" description="Helical" evidence="14">
    <location>
        <begin position="337"/>
        <end position="356"/>
    </location>
</feature>
<feature type="transmembrane region" description="Helical" evidence="14">
    <location>
        <begin position="134"/>
        <end position="156"/>
    </location>
</feature>
<evidence type="ECO:0000256" key="9">
    <source>
        <dbReference type="ARBA" id="ARBA00022989"/>
    </source>
</evidence>
<evidence type="ECO:0000256" key="14">
    <source>
        <dbReference type="SAM" id="Phobius"/>
    </source>
</evidence>
<feature type="transmembrane region" description="Helical" evidence="14">
    <location>
        <begin position="67"/>
        <end position="87"/>
    </location>
</feature>
<evidence type="ECO:0000256" key="11">
    <source>
        <dbReference type="ARBA" id="ARBA00023136"/>
    </source>
</evidence>